<dbReference type="EMBL" id="QUAC01000154">
    <property type="protein sequence ID" value="REK88691.1"/>
    <property type="molecule type" value="Genomic_DNA"/>
</dbReference>
<dbReference type="PANTHER" id="PTHR35007">
    <property type="entry name" value="INTEGRAL MEMBRANE PROTEIN-RELATED"/>
    <property type="match status" value="1"/>
</dbReference>
<evidence type="ECO:0000256" key="2">
    <source>
        <dbReference type="ARBA" id="ARBA00022475"/>
    </source>
</evidence>
<dbReference type="Pfam" id="PF00482">
    <property type="entry name" value="T2SSF"/>
    <property type="match status" value="1"/>
</dbReference>
<protein>
    <submittedName>
        <fullName evidence="8">Type II secretion protein F</fullName>
    </submittedName>
</protein>
<feature type="domain" description="Type II secretion system protein GspF" evidence="7">
    <location>
        <begin position="7"/>
        <end position="126"/>
    </location>
</feature>
<evidence type="ECO:0000256" key="1">
    <source>
        <dbReference type="ARBA" id="ARBA00004651"/>
    </source>
</evidence>
<dbReference type="OrthoDB" id="3267562at2"/>
<proteinExistence type="predicted"/>
<accession>A0A371Q245</accession>
<dbReference type="PANTHER" id="PTHR35007:SF3">
    <property type="entry name" value="POSSIBLE CONSERVED ALANINE RICH MEMBRANE PROTEIN"/>
    <property type="match status" value="1"/>
</dbReference>
<sequence length="142" mass="14366">MAPAGDLLAACLAAGAGPRESAEAVGRSLDGPVAERLRQVAAELRLGGEPALVWPRLAALPGAEGLARCMERAGISGVPAVESASRIAAELRAEQARAAITWARRAGVLVTLPLAACFLPAFLTLGVAPVLIGLAGELLGRN</sequence>
<dbReference type="GO" id="GO:0005886">
    <property type="term" value="C:plasma membrane"/>
    <property type="evidence" value="ECO:0007669"/>
    <property type="project" value="UniProtKB-SubCell"/>
</dbReference>
<keyword evidence="3 6" id="KW-0812">Transmembrane</keyword>
<evidence type="ECO:0000256" key="4">
    <source>
        <dbReference type="ARBA" id="ARBA00022989"/>
    </source>
</evidence>
<comment type="subcellular location">
    <subcellularLocation>
        <location evidence="1">Cell membrane</location>
        <topology evidence="1">Multi-pass membrane protein</topology>
    </subcellularLocation>
</comment>
<evidence type="ECO:0000313" key="8">
    <source>
        <dbReference type="EMBL" id="REK88691.1"/>
    </source>
</evidence>
<keyword evidence="2" id="KW-1003">Cell membrane</keyword>
<evidence type="ECO:0000256" key="3">
    <source>
        <dbReference type="ARBA" id="ARBA00022692"/>
    </source>
</evidence>
<keyword evidence="5 6" id="KW-0472">Membrane</keyword>
<keyword evidence="4 6" id="KW-1133">Transmembrane helix</keyword>
<keyword evidence="9" id="KW-1185">Reference proteome</keyword>
<evidence type="ECO:0000313" key="9">
    <source>
        <dbReference type="Proteomes" id="UP000262477"/>
    </source>
</evidence>
<organism evidence="8 9">
    <name type="scientific">Streptomyces inhibens</name>
    <dbReference type="NCBI Taxonomy" id="2293571"/>
    <lineage>
        <taxon>Bacteria</taxon>
        <taxon>Bacillati</taxon>
        <taxon>Actinomycetota</taxon>
        <taxon>Actinomycetes</taxon>
        <taxon>Kitasatosporales</taxon>
        <taxon>Streptomycetaceae</taxon>
        <taxon>Streptomyces</taxon>
    </lineage>
</organism>
<dbReference type="Proteomes" id="UP000262477">
    <property type="component" value="Unassembled WGS sequence"/>
</dbReference>
<evidence type="ECO:0000259" key="7">
    <source>
        <dbReference type="Pfam" id="PF00482"/>
    </source>
</evidence>
<evidence type="ECO:0000256" key="5">
    <source>
        <dbReference type="ARBA" id="ARBA00023136"/>
    </source>
</evidence>
<reference evidence="8 9" key="1">
    <citation type="submission" date="2018-08" db="EMBL/GenBank/DDBJ databases">
        <title>Streptomyces NEAU-D10 sp. nov., a novel Actinomycete isolated from soil.</title>
        <authorList>
            <person name="Jin L."/>
        </authorList>
    </citation>
    <scope>NUCLEOTIDE SEQUENCE [LARGE SCALE GENOMIC DNA]</scope>
    <source>
        <strain evidence="8 9">NEAU-D10</strain>
    </source>
</reference>
<name>A0A371Q245_STRIH</name>
<feature type="transmembrane region" description="Helical" evidence="6">
    <location>
        <begin position="106"/>
        <end position="132"/>
    </location>
</feature>
<gene>
    <name evidence="8" type="ORF">DY245_19875</name>
</gene>
<evidence type="ECO:0000256" key="6">
    <source>
        <dbReference type="SAM" id="Phobius"/>
    </source>
</evidence>
<dbReference type="InterPro" id="IPR018076">
    <property type="entry name" value="T2SS_GspF_dom"/>
</dbReference>
<comment type="caution">
    <text evidence="8">The sequence shown here is derived from an EMBL/GenBank/DDBJ whole genome shotgun (WGS) entry which is preliminary data.</text>
</comment>
<dbReference type="AlphaFoldDB" id="A0A371Q245"/>